<comment type="caution">
    <text evidence="2">The sequence shown here is derived from an EMBL/GenBank/DDBJ whole genome shotgun (WGS) entry which is preliminary data.</text>
</comment>
<dbReference type="InterPro" id="IPR057160">
    <property type="entry name" value="DUF7838"/>
</dbReference>
<feature type="domain" description="DUF7838" evidence="1">
    <location>
        <begin position="1"/>
        <end position="51"/>
    </location>
</feature>
<dbReference type="Proteomes" id="UP001596547">
    <property type="component" value="Unassembled WGS sequence"/>
</dbReference>
<dbReference type="GeneID" id="79314448"/>
<dbReference type="Pfam" id="PF25208">
    <property type="entry name" value="DUF7838"/>
    <property type="match status" value="1"/>
</dbReference>
<proteinExistence type="predicted"/>
<reference evidence="2 3" key="1">
    <citation type="journal article" date="2019" name="Int. J. Syst. Evol. Microbiol.">
        <title>The Global Catalogue of Microorganisms (GCM) 10K type strain sequencing project: providing services to taxonomists for standard genome sequencing and annotation.</title>
        <authorList>
            <consortium name="The Broad Institute Genomics Platform"/>
            <consortium name="The Broad Institute Genome Sequencing Center for Infectious Disease"/>
            <person name="Wu L."/>
            <person name="Ma J."/>
        </authorList>
    </citation>
    <scope>NUCLEOTIDE SEQUENCE [LARGE SCALE GENOMIC DNA]</scope>
    <source>
        <strain evidence="2 3">PSR21</strain>
    </source>
</reference>
<evidence type="ECO:0000313" key="2">
    <source>
        <dbReference type="EMBL" id="MFC7315481.1"/>
    </source>
</evidence>
<gene>
    <name evidence="2" type="ORF">ACFQPE_01550</name>
</gene>
<name>A0ABD6A4D0_9EURY</name>
<evidence type="ECO:0000259" key="1">
    <source>
        <dbReference type="Pfam" id="PF25208"/>
    </source>
</evidence>
<dbReference type="RefSeq" id="WP_276304881.1">
    <property type="nucleotide sequence ID" value="NZ_CP119992.1"/>
</dbReference>
<organism evidence="2 3">
    <name type="scientific">Halomarina halobia</name>
    <dbReference type="NCBI Taxonomy" id="3033386"/>
    <lineage>
        <taxon>Archaea</taxon>
        <taxon>Methanobacteriati</taxon>
        <taxon>Methanobacteriota</taxon>
        <taxon>Stenosarchaea group</taxon>
        <taxon>Halobacteria</taxon>
        <taxon>Halobacteriales</taxon>
        <taxon>Natronomonadaceae</taxon>
        <taxon>Halomarina</taxon>
    </lineage>
</organism>
<keyword evidence="3" id="KW-1185">Reference proteome</keyword>
<sequence>MSLEIRHYCPQCGGEREFYRTASTLIHLGEKTKWRCAECDHAIVKIGDDIVADTDADASA</sequence>
<accession>A0ABD6A4D0</accession>
<dbReference type="EMBL" id="JBHTBF010000001">
    <property type="protein sequence ID" value="MFC7315481.1"/>
    <property type="molecule type" value="Genomic_DNA"/>
</dbReference>
<evidence type="ECO:0000313" key="3">
    <source>
        <dbReference type="Proteomes" id="UP001596547"/>
    </source>
</evidence>
<protein>
    <recommendedName>
        <fullName evidence="1">DUF7838 domain-containing protein</fullName>
    </recommendedName>
</protein>
<dbReference type="AlphaFoldDB" id="A0ABD6A4D0"/>